<evidence type="ECO:0000313" key="3">
    <source>
        <dbReference type="Proteomes" id="UP000010816"/>
    </source>
</evidence>
<protein>
    <recommendedName>
        <fullName evidence="1">DUF7931 domain-containing protein</fullName>
    </recommendedName>
</protein>
<evidence type="ECO:0000313" key="2">
    <source>
        <dbReference type="EMBL" id="AGA92170.1"/>
    </source>
</evidence>
<gene>
    <name evidence="2" type="ORF">Thimo_3507</name>
</gene>
<name>L0H3D2_9GAMM</name>
<reference evidence="2 3" key="1">
    <citation type="submission" date="2011-09" db="EMBL/GenBank/DDBJ databases">
        <title>Complete sequence of chromosome of Thioflavicoccus mobilis 8321.</title>
        <authorList>
            <consortium name="US DOE Joint Genome Institute"/>
            <person name="Lucas S."/>
            <person name="Han J."/>
            <person name="Lapidus A."/>
            <person name="Cheng J.-F."/>
            <person name="Goodwin L."/>
            <person name="Pitluck S."/>
            <person name="Peters L."/>
            <person name="Ovchinnikova G."/>
            <person name="Lu M."/>
            <person name="Detter J.C."/>
            <person name="Han C."/>
            <person name="Tapia R."/>
            <person name="Land M."/>
            <person name="Hauser L."/>
            <person name="Kyrpides N."/>
            <person name="Ivanova N."/>
            <person name="Pagani I."/>
            <person name="Vogl K."/>
            <person name="Liu Z."/>
            <person name="Imhoff J."/>
            <person name="Thiel V."/>
            <person name="Frigaard N.-U."/>
            <person name="Bryant D."/>
            <person name="Woyke T."/>
        </authorList>
    </citation>
    <scope>NUCLEOTIDE SEQUENCE [LARGE SCALE GENOMIC DNA]</scope>
    <source>
        <strain evidence="2 3">8321</strain>
    </source>
</reference>
<dbReference type="InterPro" id="IPR057691">
    <property type="entry name" value="DUF7931"/>
</dbReference>
<dbReference type="AlphaFoldDB" id="L0H3D2"/>
<feature type="domain" description="DUF7931" evidence="1">
    <location>
        <begin position="33"/>
        <end position="178"/>
    </location>
</feature>
<accession>L0H3D2</accession>
<dbReference type="EMBL" id="CP003051">
    <property type="protein sequence ID" value="AGA92170.1"/>
    <property type="molecule type" value="Genomic_DNA"/>
</dbReference>
<dbReference type="Proteomes" id="UP000010816">
    <property type="component" value="Chromosome"/>
</dbReference>
<organism evidence="2 3">
    <name type="scientific">Thioflavicoccus mobilis 8321</name>
    <dbReference type="NCBI Taxonomy" id="765912"/>
    <lineage>
        <taxon>Bacteria</taxon>
        <taxon>Pseudomonadati</taxon>
        <taxon>Pseudomonadota</taxon>
        <taxon>Gammaproteobacteria</taxon>
        <taxon>Chromatiales</taxon>
        <taxon>Chromatiaceae</taxon>
        <taxon>Thioflavicoccus</taxon>
    </lineage>
</organism>
<dbReference type="OrthoDB" id="6080223at2"/>
<keyword evidence="3" id="KW-1185">Reference proteome</keyword>
<dbReference type="STRING" id="765912.Thimo_3507"/>
<sequence>MADLDESTPGSKIGTRVLGETAGLLRCDSARLAAQAMAAMAAQARRELILLTPDLEPPLYDQPGFLEAVRRLAIERAAHRPVRVLLIDAEAAVRRSLRLVELARRLSSSLQIASVPEELAEQCDAYLLVDDDGYCLRRRSAMSSWLIDFADVAGVRALRAEFERIWEQADTPLELRRLHI</sequence>
<dbReference type="Pfam" id="PF25559">
    <property type="entry name" value="DUF7931"/>
    <property type="match status" value="1"/>
</dbReference>
<evidence type="ECO:0000259" key="1">
    <source>
        <dbReference type="Pfam" id="PF25559"/>
    </source>
</evidence>
<dbReference type="RefSeq" id="WP_015282297.1">
    <property type="nucleotide sequence ID" value="NC_019940.1"/>
</dbReference>
<dbReference type="KEGG" id="tmb:Thimo_3507"/>
<dbReference type="HOGENOM" id="CLU_075058_1_0_6"/>
<proteinExistence type="predicted"/>
<dbReference type="eggNOG" id="COG2153">
    <property type="taxonomic scope" value="Bacteria"/>
</dbReference>